<accession>A0ABT8LA93</accession>
<name>A0ABT8LA93_9BACT</name>
<sequence length="142" mass="15943">MVLTITFFGCKVENQTPQEKSPSRSKIIIDPDNCTPVIDPGLIIENATVEQNQLKLTIRYGGGCGTVENKLLTCGYFMESNPVQLAVALSHKDNDPCKALVKKQLDFDLSPLADLYNINYVEQDRVIILRLSGYDEALRYKF</sequence>
<gene>
    <name evidence="1" type="ORF">QQ020_21420</name>
</gene>
<evidence type="ECO:0000313" key="2">
    <source>
        <dbReference type="Proteomes" id="UP001172083"/>
    </source>
</evidence>
<dbReference type="Proteomes" id="UP001172083">
    <property type="component" value="Unassembled WGS sequence"/>
</dbReference>
<proteinExistence type="predicted"/>
<keyword evidence="2" id="KW-1185">Reference proteome</keyword>
<dbReference type="RefSeq" id="WP_346759993.1">
    <property type="nucleotide sequence ID" value="NZ_JAUJEB010000005.1"/>
</dbReference>
<protein>
    <recommendedName>
        <fullName evidence="3">Lipoprotein</fullName>
    </recommendedName>
</protein>
<evidence type="ECO:0000313" key="1">
    <source>
        <dbReference type="EMBL" id="MDN5214654.1"/>
    </source>
</evidence>
<evidence type="ECO:0008006" key="3">
    <source>
        <dbReference type="Google" id="ProtNLM"/>
    </source>
</evidence>
<dbReference type="EMBL" id="JAUJEB010000005">
    <property type="protein sequence ID" value="MDN5214654.1"/>
    <property type="molecule type" value="Genomic_DNA"/>
</dbReference>
<organism evidence="1 2">
    <name type="scientific">Agaribacillus aureus</name>
    <dbReference type="NCBI Taxonomy" id="3051825"/>
    <lineage>
        <taxon>Bacteria</taxon>
        <taxon>Pseudomonadati</taxon>
        <taxon>Bacteroidota</taxon>
        <taxon>Cytophagia</taxon>
        <taxon>Cytophagales</taxon>
        <taxon>Splendidivirgaceae</taxon>
        <taxon>Agaribacillus</taxon>
    </lineage>
</organism>
<comment type="caution">
    <text evidence="1">The sequence shown here is derived from an EMBL/GenBank/DDBJ whole genome shotgun (WGS) entry which is preliminary data.</text>
</comment>
<reference evidence="1" key="1">
    <citation type="submission" date="2023-06" db="EMBL/GenBank/DDBJ databases">
        <title>Genomic of Agaribacillus aureum.</title>
        <authorList>
            <person name="Wang G."/>
        </authorList>
    </citation>
    <scope>NUCLEOTIDE SEQUENCE</scope>
    <source>
        <strain evidence="1">BMA12</strain>
    </source>
</reference>